<keyword evidence="4" id="KW-1185">Reference proteome</keyword>
<proteinExistence type="predicted"/>
<sequence length="221" mass="25115">MRHGSRRSTWVDMGRYRTPGVRLGVRRRYRDVTPFLGTWYEIERFYADYEANGKCTKVEYSTTPDGRIALISTALHARTGRPLVSYGVGSFDYSDLSRMSVRLSPTPSSPEPEEFPYLVLDTDYESYAVLFSCSSLCRGQYHTETAWILGRAAAISRGTLGQIYSRLRGIGIDPKRFLAVDQSDCVDVSVAVRSDDPNFVFSRNRARNFLAGFNSNNFLRR</sequence>
<protein>
    <recommendedName>
        <fullName evidence="2">Lipocalin/cytosolic fatty-acid binding domain-containing protein</fullName>
    </recommendedName>
</protein>
<dbReference type="GO" id="GO:0031409">
    <property type="term" value="F:pigment binding"/>
    <property type="evidence" value="ECO:0007669"/>
    <property type="project" value="InterPro"/>
</dbReference>
<feature type="domain" description="Lipocalin/cytosolic fatty-acid binding" evidence="2">
    <location>
        <begin position="31"/>
        <end position="180"/>
    </location>
</feature>
<dbReference type="PRINTS" id="PR01273">
    <property type="entry name" value="INVTBRTCOLOR"/>
</dbReference>
<dbReference type="GO" id="GO:0005737">
    <property type="term" value="C:cytoplasm"/>
    <property type="evidence" value="ECO:0007669"/>
    <property type="project" value="TreeGrafter"/>
</dbReference>
<dbReference type="SUPFAM" id="SSF50814">
    <property type="entry name" value="Lipocalins"/>
    <property type="match status" value="1"/>
</dbReference>
<dbReference type="EMBL" id="CAJPEV010006834">
    <property type="protein sequence ID" value="CAG0904404.1"/>
    <property type="molecule type" value="Genomic_DNA"/>
</dbReference>
<dbReference type="PANTHER" id="PTHR10612">
    <property type="entry name" value="APOLIPOPROTEIN D"/>
    <property type="match status" value="1"/>
</dbReference>
<dbReference type="Gene3D" id="2.40.128.20">
    <property type="match status" value="1"/>
</dbReference>
<gene>
    <name evidence="3" type="ORF">DSTB1V02_LOCUS13585</name>
</gene>
<dbReference type="InterPro" id="IPR012674">
    <property type="entry name" value="Calycin"/>
</dbReference>
<dbReference type="Pfam" id="PF08212">
    <property type="entry name" value="Lipocalin_2"/>
    <property type="match status" value="1"/>
</dbReference>
<dbReference type="PANTHER" id="PTHR10612:SF34">
    <property type="entry name" value="APOLIPOPROTEIN D"/>
    <property type="match status" value="1"/>
</dbReference>
<dbReference type="Proteomes" id="UP000677054">
    <property type="component" value="Unassembled WGS sequence"/>
</dbReference>
<evidence type="ECO:0000313" key="3">
    <source>
        <dbReference type="EMBL" id="CAD7253839.1"/>
    </source>
</evidence>
<evidence type="ECO:0000256" key="1">
    <source>
        <dbReference type="ARBA" id="ARBA00023157"/>
    </source>
</evidence>
<organism evidence="3">
    <name type="scientific">Darwinula stevensoni</name>
    <dbReference type="NCBI Taxonomy" id="69355"/>
    <lineage>
        <taxon>Eukaryota</taxon>
        <taxon>Metazoa</taxon>
        <taxon>Ecdysozoa</taxon>
        <taxon>Arthropoda</taxon>
        <taxon>Crustacea</taxon>
        <taxon>Oligostraca</taxon>
        <taxon>Ostracoda</taxon>
        <taxon>Podocopa</taxon>
        <taxon>Podocopida</taxon>
        <taxon>Darwinulocopina</taxon>
        <taxon>Darwinuloidea</taxon>
        <taxon>Darwinulidae</taxon>
        <taxon>Darwinula</taxon>
    </lineage>
</organism>
<evidence type="ECO:0000259" key="2">
    <source>
        <dbReference type="Pfam" id="PF08212"/>
    </source>
</evidence>
<dbReference type="OrthoDB" id="565904at2759"/>
<reference evidence="3" key="1">
    <citation type="submission" date="2020-11" db="EMBL/GenBank/DDBJ databases">
        <authorList>
            <person name="Tran Van P."/>
        </authorList>
    </citation>
    <scope>NUCLEOTIDE SEQUENCE</scope>
</reference>
<dbReference type="GO" id="GO:0006629">
    <property type="term" value="P:lipid metabolic process"/>
    <property type="evidence" value="ECO:0007669"/>
    <property type="project" value="TreeGrafter"/>
</dbReference>
<accession>A0A7R9AGJ6</accession>
<evidence type="ECO:0000313" key="4">
    <source>
        <dbReference type="Proteomes" id="UP000677054"/>
    </source>
</evidence>
<dbReference type="EMBL" id="LR906351">
    <property type="protein sequence ID" value="CAD7253839.1"/>
    <property type="molecule type" value="Genomic_DNA"/>
</dbReference>
<dbReference type="GO" id="GO:0000302">
    <property type="term" value="P:response to reactive oxygen species"/>
    <property type="evidence" value="ECO:0007669"/>
    <property type="project" value="TreeGrafter"/>
</dbReference>
<keyword evidence="1" id="KW-1015">Disulfide bond</keyword>
<dbReference type="InterPro" id="IPR000566">
    <property type="entry name" value="Lipocln_cytosolic_FA-bd_dom"/>
</dbReference>
<dbReference type="AlphaFoldDB" id="A0A7R9AGJ6"/>
<name>A0A7R9AGJ6_9CRUS</name>
<dbReference type="InterPro" id="IPR003057">
    <property type="entry name" value="Invtbrt_color"/>
</dbReference>